<dbReference type="Proteomes" id="UP001164536">
    <property type="component" value="Plasmid unnamed5"/>
</dbReference>
<feature type="compositionally biased region" description="Basic and acidic residues" evidence="1">
    <location>
        <begin position="1"/>
        <end position="29"/>
    </location>
</feature>
<keyword evidence="2" id="KW-0614">Plasmid</keyword>
<proteinExistence type="predicted"/>
<protein>
    <submittedName>
        <fullName evidence="2">Ref family recombination enhancement nuclease</fullName>
    </submittedName>
</protein>
<organism evidence="2 3">
    <name type="scientific">Citrobacter freundii</name>
    <dbReference type="NCBI Taxonomy" id="546"/>
    <lineage>
        <taxon>Bacteria</taxon>
        <taxon>Pseudomonadati</taxon>
        <taxon>Pseudomonadota</taxon>
        <taxon>Gammaproteobacteria</taxon>
        <taxon>Enterobacterales</taxon>
        <taxon>Enterobacteriaceae</taxon>
        <taxon>Citrobacter</taxon>
        <taxon>Citrobacter freundii complex</taxon>
    </lineage>
</organism>
<evidence type="ECO:0000256" key="1">
    <source>
        <dbReference type="SAM" id="MobiDB-lite"/>
    </source>
</evidence>
<dbReference type="Pfam" id="PF16786">
    <property type="entry name" value="RecA_dep_nuc"/>
    <property type="match status" value="1"/>
</dbReference>
<sequence length="222" mass="25523">MLSTEDRDALYEKQRIAAQRQRERQKTKLADPAYRQHQQEKRQAAAQRSAEKRLARIRSPEYQEAQREKQRIKRQESAQKPRTTLTVTKPRKTSTRGLKGRTPTADERRVMDALAKLPCTACWLHKHHQPIVSLHHVNGRTAAGAHMDVLPLCRWHHQDAAPKADREQYPWLVPVHASGNVGGKAEFTRMNASEEDLLLMAYEQAGITREVHGVPLVNRNEQ</sequence>
<accession>A0ABY7L893</accession>
<evidence type="ECO:0000313" key="3">
    <source>
        <dbReference type="Proteomes" id="UP001164536"/>
    </source>
</evidence>
<dbReference type="InterPro" id="IPR031875">
    <property type="entry name" value="RecA_dep_nuc"/>
</dbReference>
<gene>
    <name evidence="2" type="ORF">O4000_28975</name>
</gene>
<geneLocation type="plasmid" evidence="2 3">
    <name>unnamed5</name>
</geneLocation>
<feature type="region of interest" description="Disordered" evidence="1">
    <location>
        <begin position="1"/>
        <end position="105"/>
    </location>
</feature>
<feature type="compositionally biased region" description="Basic and acidic residues" evidence="1">
    <location>
        <begin position="37"/>
        <end position="79"/>
    </location>
</feature>
<name>A0ABY7L893_CITFR</name>
<dbReference type="Gene3D" id="3.30.40.190">
    <property type="match status" value="1"/>
</dbReference>
<reference evidence="2" key="1">
    <citation type="submission" date="2022-12" db="EMBL/GenBank/DDBJ databases">
        <title>2953647.</title>
        <authorList>
            <person name="Hergert J."/>
            <person name="Casey R."/>
            <person name="Wagner J."/>
            <person name="Young E.L."/>
            <person name="Oakeson K.F."/>
        </authorList>
    </citation>
    <scope>NUCLEOTIDE SEQUENCE</scope>
    <source>
        <strain evidence="2">2953647</strain>
        <plasmid evidence="2">unnamed5</plasmid>
    </source>
</reference>
<keyword evidence="3" id="KW-1185">Reference proteome</keyword>
<dbReference type="EMBL" id="CP114569">
    <property type="protein sequence ID" value="WAZ60746.1"/>
    <property type="molecule type" value="Genomic_DNA"/>
</dbReference>
<dbReference type="RefSeq" id="WP_269521611.1">
    <property type="nucleotide sequence ID" value="NZ_CP114569.1"/>
</dbReference>
<evidence type="ECO:0000313" key="2">
    <source>
        <dbReference type="EMBL" id="WAZ60746.1"/>
    </source>
</evidence>